<comment type="subunit">
    <text evidence="5">NDH-1 is composed of 14 different subunits. Subunits NuoA, H, J, K, L, M, N constitute the membrane sector of the complex.</text>
</comment>
<comment type="catalytic activity">
    <reaction evidence="5">
        <text>a quinone + NADH + 5 H(+)(in) = a quinol + NAD(+) + 4 H(+)(out)</text>
        <dbReference type="Rhea" id="RHEA:57888"/>
        <dbReference type="ChEBI" id="CHEBI:15378"/>
        <dbReference type="ChEBI" id="CHEBI:24646"/>
        <dbReference type="ChEBI" id="CHEBI:57540"/>
        <dbReference type="ChEBI" id="CHEBI:57945"/>
        <dbReference type="ChEBI" id="CHEBI:132124"/>
    </reaction>
</comment>
<dbReference type="GO" id="GO:0012505">
    <property type="term" value="C:endomembrane system"/>
    <property type="evidence" value="ECO:0007669"/>
    <property type="project" value="UniProtKB-SubCell"/>
</dbReference>
<comment type="function">
    <text evidence="5">NDH-1 shuttles electrons from NADH, via FMN and iron-sulfur (Fe-S) centers, to quinones in the respiratory chain. The immediate electron acceptor for the enzyme in this species is believed to be a menaquinone. Couples the redox reaction to proton translocation (for every two electrons transferred, four hydrogen ions are translocated across the cytoplasmic membrane), and thus conserves the redox energy in a proton gradient.</text>
</comment>
<keyword evidence="9" id="KW-1185">Reference proteome</keyword>
<feature type="transmembrane region" description="Helical" evidence="5">
    <location>
        <begin position="290"/>
        <end position="312"/>
    </location>
</feature>
<dbReference type="GO" id="GO:0005886">
    <property type="term" value="C:plasma membrane"/>
    <property type="evidence" value="ECO:0007669"/>
    <property type="project" value="UniProtKB-SubCell"/>
</dbReference>
<evidence type="ECO:0000256" key="6">
    <source>
        <dbReference type="RuleBase" id="RU000320"/>
    </source>
</evidence>
<feature type="transmembrane region" description="Helical" evidence="5">
    <location>
        <begin position="253"/>
        <end position="278"/>
    </location>
</feature>
<gene>
    <name evidence="5 8" type="primary">nuoN</name>
    <name evidence="8" type="ORF">HKD39_04995</name>
</gene>
<dbReference type="GO" id="GO:0050136">
    <property type="term" value="F:NADH dehydrogenase (quinone) (non-electrogenic) activity"/>
    <property type="evidence" value="ECO:0007669"/>
    <property type="project" value="UniProtKB-UniRule"/>
</dbReference>
<proteinExistence type="inferred from homology"/>
<feature type="transmembrane region" description="Helical" evidence="5">
    <location>
        <begin position="209"/>
        <end position="233"/>
    </location>
</feature>
<dbReference type="GO" id="GO:0048038">
    <property type="term" value="F:quinone binding"/>
    <property type="evidence" value="ECO:0007669"/>
    <property type="project" value="UniProtKB-KW"/>
</dbReference>
<dbReference type="EMBL" id="JABEND010000002">
    <property type="protein sequence ID" value="NNG35078.1"/>
    <property type="molecule type" value="Genomic_DNA"/>
</dbReference>
<keyword evidence="5" id="KW-1003">Cell membrane</keyword>
<feature type="transmembrane region" description="Helical" evidence="5">
    <location>
        <begin position="431"/>
        <end position="454"/>
    </location>
</feature>
<feature type="transmembrane region" description="Helical" evidence="5">
    <location>
        <begin position="32"/>
        <end position="53"/>
    </location>
</feature>
<evidence type="ECO:0000256" key="1">
    <source>
        <dbReference type="ARBA" id="ARBA00004127"/>
    </source>
</evidence>
<feature type="transmembrane region" description="Helical" evidence="5">
    <location>
        <begin position="60"/>
        <end position="81"/>
    </location>
</feature>
<evidence type="ECO:0000313" key="8">
    <source>
        <dbReference type="EMBL" id="NNG35078.1"/>
    </source>
</evidence>
<keyword evidence="4 5" id="KW-0472">Membrane</keyword>
<dbReference type="GO" id="GO:0008137">
    <property type="term" value="F:NADH dehydrogenase (ubiquinone) activity"/>
    <property type="evidence" value="ECO:0007669"/>
    <property type="project" value="InterPro"/>
</dbReference>
<organism evidence="8 9">
    <name type="scientific">Nakamurella aerolata</name>
    <dbReference type="NCBI Taxonomy" id="1656892"/>
    <lineage>
        <taxon>Bacteria</taxon>
        <taxon>Bacillati</taxon>
        <taxon>Actinomycetota</taxon>
        <taxon>Actinomycetes</taxon>
        <taxon>Nakamurellales</taxon>
        <taxon>Nakamurellaceae</taxon>
        <taxon>Nakamurella</taxon>
    </lineage>
</organism>
<evidence type="ECO:0000256" key="5">
    <source>
        <dbReference type="HAMAP-Rule" id="MF_00445"/>
    </source>
</evidence>
<accession>A0A849A7J3</accession>
<keyword evidence="5" id="KW-0813">Transport</keyword>
<keyword evidence="8" id="KW-0560">Oxidoreductase</keyword>
<keyword evidence="5" id="KW-0520">NAD</keyword>
<comment type="similarity">
    <text evidence="5">Belongs to the complex I subunit 2 family.</text>
</comment>
<sequence>MIAAVNNAAGLVTAAAADTVQKIDAPTVDLRAVLPVLIVLGGACLGVLVEAVFQRRTRYPVQLFVTLATLVAAAVAVVWGAVDRHYAVTFAGSIAVDQASYVSWGVILVLAVLSVLLIADRVSEPGGAIVAQAAVRVGSKQEAAAARRVLPMHTEVFPLTLFAIGGMLVFPAASDLLTLFVALEVLSLPLYLMSGMARRRRLISQEAAVKYFLLGAFASAIMLYGIALLYGYAGGIGFSDIRRVAQLGTGSDVLLLAGIALLFVGLLFKASVGPFHLWTPDVYQGAPTPVTAFMAACTKAAAFAAMMRILIVALEPMTWTWRPVLWWVAIASMAIGAIMGITQTDFKRMLAYSSIAHAGFLLLGVMAVSDKGASATLFYLLTYGVATIGAFAILTIVRRASPGADPDGPGGVGPEAGSVADWAGLAKRSPLLAASMSLFLLSFAGIPLTSGFIGKLSVFSAAAAEGMGALVVVAMVATAITAFFYLRIVVLMYFSDPPSGTVTLPSGAAGGDGSGAAGESAAGVLTATRTQARTVVIAPGALTAAVITVCVILTLALGIVPSWGLDLTEITSGFLY</sequence>
<evidence type="ECO:0000256" key="4">
    <source>
        <dbReference type="ARBA" id="ARBA00023136"/>
    </source>
</evidence>
<dbReference type="PANTHER" id="PTHR22773">
    <property type="entry name" value="NADH DEHYDROGENASE"/>
    <property type="match status" value="1"/>
</dbReference>
<keyword evidence="3 5" id="KW-1133">Transmembrane helix</keyword>
<name>A0A849A7J3_9ACTN</name>
<feature type="transmembrane region" description="Helical" evidence="5">
    <location>
        <begin position="375"/>
        <end position="397"/>
    </location>
</feature>
<evidence type="ECO:0000259" key="7">
    <source>
        <dbReference type="Pfam" id="PF00361"/>
    </source>
</evidence>
<dbReference type="NCBIfam" id="NF004441">
    <property type="entry name" value="PRK05777.1-4"/>
    <property type="match status" value="1"/>
</dbReference>
<dbReference type="EC" id="7.1.1.-" evidence="5"/>
<dbReference type="Proteomes" id="UP000562984">
    <property type="component" value="Unassembled WGS sequence"/>
</dbReference>
<feature type="transmembrane region" description="Helical" evidence="5">
    <location>
        <begin position="156"/>
        <end position="173"/>
    </location>
</feature>
<dbReference type="AlphaFoldDB" id="A0A849A7J3"/>
<keyword evidence="5" id="KW-0874">Quinone</keyword>
<keyword evidence="2 5" id="KW-0812">Transmembrane</keyword>
<evidence type="ECO:0000256" key="3">
    <source>
        <dbReference type="ARBA" id="ARBA00022989"/>
    </source>
</evidence>
<dbReference type="Pfam" id="PF00361">
    <property type="entry name" value="Proton_antipo_M"/>
    <property type="match status" value="1"/>
</dbReference>
<dbReference type="HAMAP" id="MF_00445">
    <property type="entry name" value="NDH1_NuoN_1"/>
    <property type="match status" value="1"/>
</dbReference>
<evidence type="ECO:0000256" key="2">
    <source>
        <dbReference type="ARBA" id="ARBA00022692"/>
    </source>
</evidence>
<comment type="caution">
    <text evidence="8">The sequence shown here is derived from an EMBL/GenBank/DDBJ whole genome shotgun (WGS) entry which is preliminary data.</text>
</comment>
<feature type="transmembrane region" description="Helical" evidence="5">
    <location>
        <begin position="466"/>
        <end position="486"/>
    </location>
</feature>
<feature type="transmembrane region" description="Helical" evidence="5">
    <location>
        <begin position="324"/>
        <end position="342"/>
    </location>
</feature>
<dbReference type="InterPro" id="IPR010096">
    <property type="entry name" value="NADH-Q_OxRdtase_suN/2"/>
</dbReference>
<dbReference type="InterPro" id="IPR001750">
    <property type="entry name" value="ND/Mrp_TM"/>
</dbReference>
<dbReference type="NCBIfam" id="TIGR01770">
    <property type="entry name" value="NDH_I_N"/>
    <property type="match status" value="1"/>
</dbReference>
<protein>
    <recommendedName>
        <fullName evidence="5">NADH-quinone oxidoreductase subunit N</fullName>
        <ecNumber evidence="5">7.1.1.-</ecNumber>
    </recommendedName>
    <alternativeName>
        <fullName evidence="5">NADH dehydrogenase I subunit N</fullName>
    </alternativeName>
    <alternativeName>
        <fullName evidence="5">NDH-1 subunit N</fullName>
    </alternativeName>
</protein>
<feature type="domain" description="NADH:quinone oxidoreductase/Mrp antiporter transmembrane" evidence="7">
    <location>
        <begin position="173"/>
        <end position="481"/>
    </location>
</feature>
<feature type="transmembrane region" description="Helical" evidence="5">
    <location>
        <begin position="101"/>
        <end position="119"/>
    </location>
</feature>
<reference evidence="8 9" key="1">
    <citation type="submission" date="2020-05" db="EMBL/GenBank/DDBJ databases">
        <title>Nakamurella sp. DB0629 isolated from air conditioner.</title>
        <authorList>
            <person name="Kim D.H."/>
            <person name="Kim D.-U."/>
        </authorList>
    </citation>
    <scope>NUCLEOTIDE SEQUENCE [LARGE SCALE GENOMIC DNA]</scope>
    <source>
        <strain evidence="8 9">DB0629</strain>
    </source>
</reference>
<dbReference type="RefSeq" id="WP_171198708.1">
    <property type="nucleotide sequence ID" value="NZ_JABEND010000002.1"/>
</dbReference>
<keyword evidence="5" id="KW-1278">Translocase</keyword>
<feature type="transmembrane region" description="Helical" evidence="5">
    <location>
        <begin position="535"/>
        <end position="560"/>
    </location>
</feature>
<dbReference type="GO" id="GO:0042773">
    <property type="term" value="P:ATP synthesis coupled electron transport"/>
    <property type="evidence" value="ECO:0007669"/>
    <property type="project" value="InterPro"/>
</dbReference>
<comment type="subcellular location">
    <subcellularLocation>
        <location evidence="5">Cell membrane</location>
        <topology evidence="5">Multi-pass membrane protein</topology>
    </subcellularLocation>
    <subcellularLocation>
        <location evidence="1">Endomembrane system</location>
        <topology evidence="1">Multi-pass membrane protein</topology>
    </subcellularLocation>
    <subcellularLocation>
        <location evidence="6">Membrane</location>
        <topology evidence="6">Multi-pass membrane protein</topology>
    </subcellularLocation>
</comment>
<evidence type="ECO:0000313" key="9">
    <source>
        <dbReference type="Proteomes" id="UP000562984"/>
    </source>
</evidence>